<dbReference type="InterPro" id="IPR043502">
    <property type="entry name" value="DNA/RNA_pol_sf"/>
</dbReference>
<evidence type="ECO:0000313" key="2">
    <source>
        <dbReference type="Proteomes" id="UP000694864"/>
    </source>
</evidence>
<dbReference type="RefSeq" id="XP_019099649.1">
    <property type="nucleotide sequence ID" value="XM_019244104.1"/>
</dbReference>
<dbReference type="Pfam" id="PF07727">
    <property type="entry name" value="RVT_2"/>
    <property type="match status" value="1"/>
</dbReference>
<dbReference type="SUPFAM" id="SSF56672">
    <property type="entry name" value="DNA/RNA polymerases"/>
    <property type="match status" value="1"/>
</dbReference>
<evidence type="ECO:0000259" key="1">
    <source>
        <dbReference type="Pfam" id="PF07727"/>
    </source>
</evidence>
<dbReference type="CDD" id="cd09272">
    <property type="entry name" value="RNase_HI_RT_Ty1"/>
    <property type="match status" value="1"/>
</dbReference>
<keyword evidence="2" id="KW-1185">Reference proteome</keyword>
<proteinExistence type="predicted"/>
<dbReference type="PANTHER" id="PTHR11439:SF524">
    <property type="entry name" value="RNA-DIRECTED DNA POLYMERASE, PROTEIN KINASE RLK-PELLE-DLSV FAMILY"/>
    <property type="match status" value="1"/>
</dbReference>
<evidence type="ECO:0000313" key="3">
    <source>
        <dbReference type="RefSeq" id="XP_019099649.1"/>
    </source>
</evidence>
<reference evidence="3" key="2">
    <citation type="submission" date="2025-08" db="UniProtKB">
        <authorList>
            <consortium name="RefSeq"/>
        </authorList>
    </citation>
    <scope>IDENTIFICATION</scope>
    <source>
        <tissue evidence="3">Leaf</tissue>
    </source>
</reference>
<dbReference type="GeneID" id="109132480"/>
<dbReference type="PANTHER" id="PTHR11439">
    <property type="entry name" value="GAG-POL-RELATED RETROTRANSPOSON"/>
    <property type="match status" value="1"/>
</dbReference>
<organism evidence="2 3">
    <name type="scientific">Camelina sativa</name>
    <name type="common">False flax</name>
    <name type="synonym">Myagrum sativum</name>
    <dbReference type="NCBI Taxonomy" id="90675"/>
    <lineage>
        <taxon>Eukaryota</taxon>
        <taxon>Viridiplantae</taxon>
        <taxon>Streptophyta</taxon>
        <taxon>Embryophyta</taxon>
        <taxon>Tracheophyta</taxon>
        <taxon>Spermatophyta</taxon>
        <taxon>Magnoliopsida</taxon>
        <taxon>eudicotyledons</taxon>
        <taxon>Gunneridae</taxon>
        <taxon>Pentapetalae</taxon>
        <taxon>rosids</taxon>
        <taxon>malvids</taxon>
        <taxon>Brassicales</taxon>
        <taxon>Brassicaceae</taxon>
        <taxon>Camelineae</taxon>
        <taxon>Camelina</taxon>
    </lineage>
</organism>
<protein>
    <submittedName>
        <fullName evidence="3">Uncharacterized protein LOC109132480</fullName>
    </submittedName>
</protein>
<dbReference type="InterPro" id="IPR013103">
    <property type="entry name" value="RVT_2"/>
</dbReference>
<gene>
    <name evidence="3" type="primary">LOC109132480</name>
</gene>
<accession>A0ABM1RKW1</accession>
<feature type="domain" description="Reverse transcriptase Ty1/copia-type" evidence="1">
    <location>
        <begin position="5"/>
        <end position="81"/>
    </location>
</feature>
<name>A0ABM1RKW1_CAMSA</name>
<reference evidence="2" key="1">
    <citation type="journal article" date="2014" name="Nat. Commun.">
        <title>The emerging biofuel crop Camelina sativa retains a highly undifferentiated hexaploid genome structure.</title>
        <authorList>
            <person name="Kagale S."/>
            <person name="Koh C."/>
            <person name="Nixon J."/>
            <person name="Bollina V."/>
            <person name="Clarke W.E."/>
            <person name="Tuteja R."/>
            <person name="Spillane C."/>
            <person name="Robinson S.J."/>
            <person name="Links M.G."/>
            <person name="Clarke C."/>
            <person name="Higgins E.E."/>
            <person name="Huebert T."/>
            <person name="Sharpe A.G."/>
            <person name="Parkin I.A."/>
        </authorList>
    </citation>
    <scope>NUCLEOTIDE SEQUENCE [LARGE SCALE GENOMIC DNA]</scope>
    <source>
        <strain evidence="2">cv. DH55</strain>
    </source>
</reference>
<sequence>MYLLFYVDDMCLTGNNDAIIKHLLDSLAKEFMMKDLGPLHYFLGVQAHFHRDGLFLSQEKYGTDLLINAGMKDCAPMPTPLPLQLDKLEDIQFSVNYVCQKMHEPTISDFQLLKRILRYIKGTVRMGINLSSNSASNLTAFSDSDYAGCKDTICSTCGFCTFLGTNIISWSAKRHPTVSKSSTEAEYRTMSEVASEIKWISSLLRDLGVAQPHTPEIFCGNLSAIYLSTNSSLHSRSKHFDTDFHYVRERVALGTLVVTFLHTPSSQMCLPSHCLNNLFLLFVPNLVFAYHPTQVCGGV</sequence>
<dbReference type="Proteomes" id="UP000694864">
    <property type="component" value="Chromosome 4"/>
</dbReference>